<evidence type="ECO:0000313" key="3">
    <source>
        <dbReference type="Proteomes" id="UP000035963"/>
    </source>
</evidence>
<evidence type="ECO:0000313" key="2">
    <source>
        <dbReference type="EMBL" id="KLU21525.1"/>
    </source>
</evidence>
<dbReference type="RefSeq" id="WP_047896939.1">
    <property type="nucleotide sequence ID" value="NZ_AEJF01000214.1"/>
</dbReference>
<dbReference type="PATRIC" id="fig|908627.4.peg.8001"/>
<accession>A0A0J1CL85</accession>
<feature type="region of interest" description="Disordered" evidence="1">
    <location>
        <begin position="84"/>
        <end position="117"/>
    </location>
</feature>
<dbReference type="OrthoDB" id="9962857at2"/>
<dbReference type="EMBL" id="AEJF01000214">
    <property type="protein sequence ID" value="KLU21525.1"/>
    <property type="molecule type" value="Genomic_DNA"/>
</dbReference>
<comment type="caution">
    <text evidence="2">The sequence shown here is derived from an EMBL/GenBank/DDBJ whole genome shotgun (WGS) entry which is preliminary data.</text>
</comment>
<evidence type="ECO:0000256" key="1">
    <source>
        <dbReference type="SAM" id="MobiDB-lite"/>
    </source>
</evidence>
<keyword evidence="3" id="KW-1185">Reference proteome</keyword>
<dbReference type="AlphaFoldDB" id="A0A0J1CL85"/>
<feature type="compositionally biased region" description="Polar residues" evidence="1">
    <location>
        <begin position="108"/>
        <end position="117"/>
    </location>
</feature>
<proteinExistence type="predicted"/>
<organism evidence="2 3">
    <name type="scientific">Caballeronia mineralivorans PML1(12)</name>
    <dbReference type="NCBI Taxonomy" id="908627"/>
    <lineage>
        <taxon>Bacteria</taxon>
        <taxon>Pseudomonadati</taxon>
        <taxon>Pseudomonadota</taxon>
        <taxon>Betaproteobacteria</taxon>
        <taxon>Burkholderiales</taxon>
        <taxon>Burkholderiaceae</taxon>
        <taxon>Caballeronia</taxon>
    </lineage>
</organism>
<gene>
    <name evidence="2" type="ORF">EOS_35780</name>
</gene>
<sequence length="117" mass="12653">MQAKNSLEAMFGELQKGQAELSQVVGQFHELQQRITSLGESAKTDPVAAGKMEAFSLNWNSPDETGKSLKQRAEDVLALMRSIDSQYDRLSGPPSEPSPSPDGKAVQKSKSAGRSFV</sequence>
<reference evidence="2 3" key="1">
    <citation type="journal article" date="2015" name="Genome Announc.">
        <title>Draft Genome Sequence of Burkholderia sp. Strain PML1(12), an Ectomycorrhizosphere-Inhabiting Bacterium with Effective Mineral-Weathering Ability.</title>
        <authorList>
            <person name="Uroz S."/>
            <person name="Oger P."/>
        </authorList>
    </citation>
    <scope>NUCLEOTIDE SEQUENCE [LARGE SCALE GENOMIC DNA]</scope>
    <source>
        <strain evidence="3">PML1(12)</strain>
    </source>
</reference>
<name>A0A0J1CL85_9BURK</name>
<protein>
    <submittedName>
        <fullName evidence="2">Uncharacterized protein</fullName>
    </submittedName>
</protein>
<dbReference type="Proteomes" id="UP000035963">
    <property type="component" value="Unassembled WGS sequence"/>
</dbReference>